<gene>
    <name evidence="3" type="ORF">FY528_16880</name>
</gene>
<name>A0A5D6UUH1_9BACT</name>
<dbReference type="InterPro" id="IPR021994">
    <property type="entry name" value="DUF3592"/>
</dbReference>
<evidence type="ECO:0000313" key="3">
    <source>
        <dbReference type="EMBL" id="TYZ06737.1"/>
    </source>
</evidence>
<protein>
    <submittedName>
        <fullName evidence="3">DUF3592 domain-containing protein</fullName>
    </submittedName>
</protein>
<dbReference type="Proteomes" id="UP000322791">
    <property type="component" value="Unassembled WGS sequence"/>
</dbReference>
<proteinExistence type="predicted"/>
<keyword evidence="1" id="KW-1133">Transmembrane helix</keyword>
<evidence type="ECO:0000313" key="4">
    <source>
        <dbReference type="Proteomes" id="UP000322791"/>
    </source>
</evidence>
<feature type="transmembrane region" description="Helical" evidence="1">
    <location>
        <begin position="125"/>
        <end position="144"/>
    </location>
</feature>
<feature type="transmembrane region" description="Helical" evidence="1">
    <location>
        <begin position="12"/>
        <end position="32"/>
    </location>
</feature>
<organism evidence="3 4">
    <name type="scientific">Hymenobacter lutimineralis</name>
    <dbReference type="NCBI Taxonomy" id="2606448"/>
    <lineage>
        <taxon>Bacteria</taxon>
        <taxon>Pseudomonadati</taxon>
        <taxon>Bacteroidota</taxon>
        <taxon>Cytophagia</taxon>
        <taxon>Cytophagales</taxon>
        <taxon>Hymenobacteraceae</taxon>
        <taxon>Hymenobacter</taxon>
    </lineage>
</organism>
<evidence type="ECO:0000256" key="1">
    <source>
        <dbReference type="SAM" id="Phobius"/>
    </source>
</evidence>
<keyword evidence="1" id="KW-0472">Membrane</keyword>
<dbReference type="EMBL" id="VTHL01000021">
    <property type="protein sequence ID" value="TYZ06737.1"/>
    <property type="molecule type" value="Genomic_DNA"/>
</dbReference>
<keyword evidence="1" id="KW-0812">Transmembrane</keyword>
<dbReference type="RefSeq" id="WP_149072202.1">
    <property type="nucleotide sequence ID" value="NZ_VTHL01000021.1"/>
</dbReference>
<accession>A0A5D6UUH1</accession>
<feature type="domain" description="DUF3592" evidence="2">
    <location>
        <begin position="50"/>
        <end position="114"/>
    </location>
</feature>
<dbReference type="AlphaFoldDB" id="A0A5D6UUH1"/>
<comment type="caution">
    <text evidence="3">The sequence shown here is derived from an EMBL/GenBank/DDBJ whole genome shotgun (WGS) entry which is preliminary data.</text>
</comment>
<keyword evidence="4" id="KW-1185">Reference proteome</keyword>
<sequence>MKYEKGKAMKDNVMLGFVLSGITGLLLLVYTVNKVQEQVDFLKSGQSTVAKVFKLETVEGDDGVVQYKPIFVYRTPSGEPFIYTDYFASRPASWQIGDAAHIVYNPLEPQQAKILTVFEVFGSSAPLLVLAVALMVVGGGYVWAERFLTSLL</sequence>
<dbReference type="Pfam" id="PF12158">
    <property type="entry name" value="DUF3592"/>
    <property type="match status" value="1"/>
</dbReference>
<evidence type="ECO:0000259" key="2">
    <source>
        <dbReference type="Pfam" id="PF12158"/>
    </source>
</evidence>
<reference evidence="3 4" key="1">
    <citation type="submission" date="2019-08" db="EMBL/GenBank/DDBJ databases">
        <authorList>
            <person name="Seo M.-J."/>
        </authorList>
    </citation>
    <scope>NUCLEOTIDE SEQUENCE [LARGE SCALE GENOMIC DNA]</scope>
    <source>
        <strain evidence="3 4">KIGAM108</strain>
    </source>
</reference>